<gene>
    <name evidence="1" type="ORF">Loak_1376</name>
</gene>
<dbReference type="AlphaFoldDB" id="A0A0W0X1I6"/>
<dbReference type="InterPro" id="IPR038498">
    <property type="entry name" value="OspF/SpvC_sf"/>
</dbReference>
<dbReference type="Gene3D" id="3.30.2430.10">
    <property type="entry name" value="phosphothreonine lyase"/>
    <property type="match status" value="1"/>
</dbReference>
<protein>
    <submittedName>
        <fullName evidence="1">Uncharacterized protein</fullName>
    </submittedName>
</protein>
<evidence type="ECO:0000313" key="2">
    <source>
        <dbReference type="Proteomes" id="UP000054858"/>
    </source>
</evidence>
<sequence>MFKIVNLTHRFPSKRNPVAHLTDDLPKEKETGNDPYEYGNLIHILGQEVGCYKAYALGSYIYINVFKKREPRNFAVPLDRRAMLFAMHTEPTGWKLHLSVDPEQVAVAWSLIYPILMAHKVTGIKLLSPSVLARKLEEGEEARAEVSCKQFTIYQFQNKTIGPVDWLNIIQEIEHALRAHDISQGPKPMANNAIAGSQYFSYRNDTHPVSQKYLSDKAAECYAAEHEDEVPGLRAYNLINAPDPFADIALDDESRSEDIMQLR</sequence>
<comment type="caution">
    <text evidence="1">The sequence shown here is derived from an EMBL/GenBank/DDBJ whole genome shotgun (WGS) entry which is preliminary data.</text>
</comment>
<dbReference type="EMBL" id="LNYP01000028">
    <property type="protein sequence ID" value="KTD38431.1"/>
    <property type="molecule type" value="Genomic_DNA"/>
</dbReference>
<dbReference type="Proteomes" id="UP000054858">
    <property type="component" value="Unassembled WGS sequence"/>
</dbReference>
<dbReference type="RefSeq" id="WP_025386700.1">
    <property type="nucleotide sequence ID" value="NZ_LCUA01000014.1"/>
</dbReference>
<organism evidence="1 2">
    <name type="scientific">Legionella oakridgensis</name>
    <dbReference type="NCBI Taxonomy" id="29423"/>
    <lineage>
        <taxon>Bacteria</taxon>
        <taxon>Pseudomonadati</taxon>
        <taxon>Pseudomonadota</taxon>
        <taxon>Gammaproteobacteria</taxon>
        <taxon>Legionellales</taxon>
        <taxon>Legionellaceae</taxon>
        <taxon>Legionella</taxon>
    </lineage>
</organism>
<accession>A0A0W0X1I6</accession>
<evidence type="ECO:0000313" key="1">
    <source>
        <dbReference type="EMBL" id="KTD38431.1"/>
    </source>
</evidence>
<name>A0A0W0X1I6_9GAMM</name>
<proteinExistence type="predicted"/>
<reference evidence="1 2" key="1">
    <citation type="submission" date="2015-11" db="EMBL/GenBank/DDBJ databases">
        <title>Genomic analysis of 38 Legionella species identifies large and diverse effector repertoires.</title>
        <authorList>
            <person name="Burstein D."/>
            <person name="Amaro F."/>
            <person name="Zusman T."/>
            <person name="Lifshitz Z."/>
            <person name="Cohen O."/>
            <person name="Gilbert J.A."/>
            <person name="Pupko T."/>
            <person name="Shuman H.A."/>
            <person name="Segal G."/>
        </authorList>
    </citation>
    <scope>NUCLEOTIDE SEQUENCE [LARGE SCALE GENOMIC DNA]</scope>
    <source>
        <strain evidence="1 2">Oak Ridge-10</strain>
    </source>
</reference>
<dbReference type="PATRIC" id="fig|29423.5.peg.1438"/>